<name>A0A177T616_9BASI</name>
<evidence type="ECO:0000256" key="1">
    <source>
        <dbReference type="SAM" id="MobiDB-lite"/>
    </source>
</evidence>
<evidence type="ECO:0000313" key="2">
    <source>
        <dbReference type="EMBL" id="KAE8244216.1"/>
    </source>
</evidence>
<evidence type="ECO:0000313" key="3">
    <source>
        <dbReference type="Proteomes" id="UP000077521"/>
    </source>
</evidence>
<reference evidence="2" key="1">
    <citation type="submission" date="2016-04" db="EMBL/GenBank/DDBJ databases">
        <authorList>
            <person name="Nguyen H.D."/>
            <person name="Samba Siva P."/>
            <person name="Cullis J."/>
            <person name="Levesque C.A."/>
            <person name="Hambleton S."/>
        </authorList>
    </citation>
    <scope>NUCLEOTIDE SEQUENCE</scope>
    <source>
        <strain evidence="2">DAOMC 236416</strain>
    </source>
</reference>
<proteinExistence type="predicted"/>
<protein>
    <submittedName>
        <fullName evidence="2">Uncharacterized protein</fullName>
    </submittedName>
</protein>
<feature type="region of interest" description="Disordered" evidence="1">
    <location>
        <begin position="60"/>
        <end position="86"/>
    </location>
</feature>
<dbReference type="SUPFAM" id="SSF81660">
    <property type="entry name" value="Metal cation-transporting ATPase, ATP-binding domain N"/>
    <property type="match status" value="1"/>
</dbReference>
<sequence>MATVASLCNVAQIAVMTERTPQVQNEKGSPALVNRGKPTEIALALFATALGMRKDKILGTSSSSNGTFVSEPNGLSADLSRSSGPIKEKNDVRIRSVEFVSSTPTAYVERGEYPFHGTIKRMTSVYRPTTYSPHSTDKVGRTYFMKDPVE</sequence>
<dbReference type="Proteomes" id="UP000077521">
    <property type="component" value="Unassembled WGS sequence"/>
</dbReference>
<dbReference type="GO" id="GO:0000166">
    <property type="term" value="F:nucleotide binding"/>
    <property type="evidence" value="ECO:0007669"/>
    <property type="project" value="InterPro"/>
</dbReference>
<reference evidence="2" key="2">
    <citation type="journal article" date="2019" name="IMA Fungus">
        <title>Genome sequencing and comparison of five Tilletia species to identify candidate genes for the detection of regulated species infecting wheat.</title>
        <authorList>
            <person name="Nguyen H.D.T."/>
            <person name="Sultana T."/>
            <person name="Kesanakurti P."/>
            <person name="Hambleton S."/>
        </authorList>
    </citation>
    <scope>NUCLEOTIDE SEQUENCE</scope>
    <source>
        <strain evidence="2">DAOMC 236416</strain>
    </source>
</reference>
<keyword evidence="3" id="KW-1185">Reference proteome</keyword>
<feature type="compositionally biased region" description="Polar residues" evidence="1">
    <location>
        <begin position="60"/>
        <end position="70"/>
    </location>
</feature>
<dbReference type="AlphaFoldDB" id="A0A177T616"/>
<accession>A0A177T616</accession>
<gene>
    <name evidence="2" type="ORF">A4X13_0g6757</name>
</gene>
<organism evidence="2 3">
    <name type="scientific">Tilletia indica</name>
    <dbReference type="NCBI Taxonomy" id="43049"/>
    <lineage>
        <taxon>Eukaryota</taxon>
        <taxon>Fungi</taxon>
        <taxon>Dikarya</taxon>
        <taxon>Basidiomycota</taxon>
        <taxon>Ustilaginomycotina</taxon>
        <taxon>Exobasidiomycetes</taxon>
        <taxon>Tilletiales</taxon>
        <taxon>Tilletiaceae</taxon>
        <taxon>Tilletia</taxon>
    </lineage>
</organism>
<dbReference type="InterPro" id="IPR023299">
    <property type="entry name" value="ATPase_P-typ_cyto_dom_N"/>
</dbReference>
<dbReference type="Gene3D" id="3.40.1110.10">
    <property type="entry name" value="Calcium-transporting ATPase, cytoplasmic domain N"/>
    <property type="match status" value="1"/>
</dbReference>
<dbReference type="EMBL" id="LWDF02000694">
    <property type="protein sequence ID" value="KAE8244216.1"/>
    <property type="molecule type" value="Genomic_DNA"/>
</dbReference>
<comment type="caution">
    <text evidence="2">The sequence shown here is derived from an EMBL/GenBank/DDBJ whole genome shotgun (WGS) entry which is preliminary data.</text>
</comment>